<feature type="domain" description="Gfo/Idh/MocA-like oxidoreductase N-terminal" evidence="4">
    <location>
        <begin position="4"/>
        <end position="119"/>
    </location>
</feature>
<evidence type="ECO:0000256" key="2">
    <source>
        <dbReference type="ARBA" id="ARBA00023002"/>
    </source>
</evidence>
<dbReference type="PANTHER" id="PTHR22604">
    <property type="entry name" value="OXIDOREDUCTASES"/>
    <property type="match status" value="1"/>
</dbReference>
<evidence type="ECO:0000259" key="5">
    <source>
        <dbReference type="Pfam" id="PF22725"/>
    </source>
</evidence>
<name>A0A9W6M3M2_9MICO</name>
<evidence type="ECO:0008006" key="8">
    <source>
        <dbReference type="Google" id="ProtNLM"/>
    </source>
</evidence>
<reference evidence="6" key="1">
    <citation type="journal article" date="2014" name="Int. J. Syst. Evol. Microbiol.">
        <title>Complete genome sequence of Corynebacterium casei LMG S-19264T (=DSM 44701T), isolated from a smear-ripened cheese.</title>
        <authorList>
            <consortium name="US DOE Joint Genome Institute (JGI-PGF)"/>
            <person name="Walter F."/>
            <person name="Albersmeier A."/>
            <person name="Kalinowski J."/>
            <person name="Ruckert C."/>
        </authorList>
    </citation>
    <scope>NUCLEOTIDE SEQUENCE</scope>
    <source>
        <strain evidence="6">VKM Ac-1447</strain>
    </source>
</reference>
<dbReference type="SUPFAM" id="SSF55347">
    <property type="entry name" value="Glyceraldehyde-3-phosphate dehydrogenase-like, C-terminal domain"/>
    <property type="match status" value="1"/>
</dbReference>
<dbReference type="Gene3D" id="3.30.360.10">
    <property type="entry name" value="Dihydrodipicolinate Reductase, domain 2"/>
    <property type="match status" value="1"/>
</dbReference>
<gene>
    <name evidence="6" type="ORF">GCM10017586_24710</name>
</gene>
<dbReference type="GO" id="GO:0000166">
    <property type="term" value="F:nucleotide binding"/>
    <property type="evidence" value="ECO:0007669"/>
    <property type="project" value="InterPro"/>
</dbReference>
<sequence length="328" mass="33519">MTAVRWAILGPGQIAESFAAGLRASRSGVLAAVGSSDAGRARAFADRYGAEYAGGYDEVIGHAGVDAVYVSTVHPAHRDLVEAALRAGRAVLCEKPLTTSEADTHRLFAVAAEAGVPLVEAYKNRFSPFAGMLGDVVATGEIGAARRLTASFGFRAEERAARLFDPALGGGALLDVGGYPLSFAVHVAAAAGIAPDALRIAEAEGRIGPTGVDEHATAVVAGGDFAAHIETSIRAVLPRSARLVGDAGTIEMPDAWGSRTASAEHLLIETGGQSRTRTAAVVHPFAAEADAVAALLAGGRVEADEMPGSHSVAVARLLDEWAAALPRG</sequence>
<dbReference type="Proteomes" id="UP001142317">
    <property type="component" value="Unassembled WGS sequence"/>
</dbReference>
<keyword evidence="3" id="KW-0520">NAD</keyword>
<proteinExistence type="inferred from homology"/>
<dbReference type="SUPFAM" id="SSF51735">
    <property type="entry name" value="NAD(P)-binding Rossmann-fold domains"/>
    <property type="match status" value="1"/>
</dbReference>
<dbReference type="RefSeq" id="WP_210006982.1">
    <property type="nucleotide sequence ID" value="NZ_BSEO01000014.1"/>
</dbReference>
<evidence type="ECO:0000313" key="7">
    <source>
        <dbReference type="Proteomes" id="UP001142317"/>
    </source>
</evidence>
<keyword evidence="7" id="KW-1185">Reference proteome</keyword>
<dbReference type="Gene3D" id="3.40.50.720">
    <property type="entry name" value="NAD(P)-binding Rossmann-like Domain"/>
    <property type="match status" value="1"/>
</dbReference>
<evidence type="ECO:0000259" key="4">
    <source>
        <dbReference type="Pfam" id="PF01408"/>
    </source>
</evidence>
<evidence type="ECO:0000256" key="1">
    <source>
        <dbReference type="ARBA" id="ARBA00010928"/>
    </source>
</evidence>
<comment type="caution">
    <text evidence="6">The sequence shown here is derived from an EMBL/GenBank/DDBJ whole genome shotgun (WGS) entry which is preliminary data.</text>
</comment>
<dbReference type="PANTHER" id="PTHR22604:SF105">
    <property type="entry name" value="TRANS-1,2-DIHYDROBENZENE-1,2-DIOL DEHYDROGENASE"/>
    <property type="match status" value="1"/>
</dbReference>
<organism evidence="6 7">
    <name type="scientific">Microbacterium imperiale</name>
    <dbReference type="NCBI Taxonomy" id="33884"/>
    <lineage>
        <taxon>Bacteria</taxon>
        <taxon>Bacillati</taxon>
        <taxon>Actinomycetota</taxon>
        <taxon>Actinomycetes</taxon>
        <taxon>Micrococcales</taxon>
        <taxon>Microbacteriaceae</taxon>
        <taxon>Microbacterium</taxon>
    </lineage>
</organism>
<dbReference type="InterPro" id="IPR055170">
    <property type="entry name" value="GFO_IDH_MocA-like_dom"/>
</dbReference>
<keyword evidence="2" id="KW-0560">Oxidoreductase</keyword>
<reference evidence="6" key="2">
    <citation type="submission" date="2023-01" db="EMBL/GenBank/DDBJ databases">
        <authorList>
            <person name="Sun Q."/>
            <person name="Evtushenko L."/>
        </authorList>
    </citation>
    <scope>NUCLEOTIDE SEQUENCE</scope>
    <source>
        <strain evidence="6">VKM Ac-1447</strain>
    </source>
</reference>
<comment type="similarity">
    <text evidence="1">Belongs to the Gfo/Idh/MocA family.</text>
</comment>
<dbReference type="InterPro" id="IPR036291">
    <property type="entry name" value="NAD(P)-bd_dom_sf"/>
</dbReference>
<accession>A0A9W6M3M2</accession>
<evidence type="ECO:0000313" key="6">
    <source>
        <dbReference type="EMBL" id="GLJ80788.1"/>
    </source>
</evidence>
<dbReference type="InterPro" id="IPR000683">
    <property type="entry name" value="Gfo/Idh/MocA-like_OxRdtase_N"/>
</dbReference>
<protein>
    <recommendedName>
        <fullName evidence="8">Gfo/Idh/MocA family oxidoreductase</fullName>
    </recommendedName>
</protein>
<dbReference type="Pfam" id="PF22725">
    <property type="entry name" value="GFO_IDH_MocA_C3"/>
    <property type="match status" value="1"/>
</dbReference>
<feature type="domain" description="GFO/IDH/MocA-like oxidoreductase" evidence="5">
    <location>
        <begin position="135"/>
        <end position="251"/>
    </location>
</feature>
<dbReference type="AlphaFoldDB" id="A0A9W6M3M2"/>
<dbReference type="InterPro" id="IPR050984">
    <property type="entry name" value="Gfo/Idh/MocA_domain"/>
</dbReference>
<evidence type="ECO:0000256" key="3">
    <source>
        <dbReference type="ARBA" id="ARBA00023027"/>
    </source>
</evidence>
<dbReference type="Pfam" id="PF01408">
    <property type="entry name" value="GFO_IDH_MocA"/>
    <property type="match status" value="1"/>
</dbReference>
<dbReference type="GO" id="GO:0016491">
    <property type="term" value="F:oxidoreductase activity"/>
    <property type="evidence" value="ECO:0007669"/>
    <property type="project" value="UniProtKB-KW"/>
</dbReference>
<dbReference type="EMBL" id="BSEO01000014">
    <property type="protein sequence ID" value="GLJ80788.1"/>
    <property type="molecule type" value="Genomic_DNA"/>
</dbReference>